<dbReference type="GO" id="GO:0004648">
    <property type="term" value="F:O-phospho-L-serine:2-oxoglutarate aminotransferase activity"/>
    <property type="evidence" value="ECO:0007669"/>
    <property type="project" value="UniProtKB-UniRule"/>
</dbReference>
<comment type="subunit">
    <text evidence="11">Homodimer.</text>
</comment>
<keyword evidence="5 11" id="KW-0028">Amino-acid biosynthesis</keyword>
<feature type="domain" description="Aminotransferase class V" evidence="12">
    <location>
        <begin position="4"/>
        <end position="349"/>
    </location>
</feature>
<evidence type="ECO:0000256" key="5">
    <source>
        <dbReference type="ARBA" id="ARBA00022605"/>
    </source>
</evidence>
<keyword evidence="11" id="KW-0963">Cytoplasm</keyword>
<dbReference type="UniPathway" id="UPA00244">
    <property type="reaction ID" value="UER00311"/>
</dbReference>
<proteinExistence type="inferred from homology"/>
<dbReference type="GO" id="GO:0030170">
    <property type="term" value="F:pyridoxal phosphate binding"/>
    <property type="evidence" value="ECO:0007669"/>
    <property type="project" value="UniProtKB-UniRule"/>
</dbReference>
<dbReference type="Pfam" id="PF00266">
    <property type="entry name" value="Aminotran_5"/>
    <property type="match status" value="1"/>
</dbReference>
<organism evidence="13 14">
    <name type="scientific">Roseiflexus castenholzii (strain DSM 13941 / HLO8)</name>
    <dbReference type="NCBI Taxonomy" id="383372"/>
    <lineage>
        <taxon>Bacteria</taxon>
        <taxon>Bacillati</taxon>
        <taxon>Chloroflexota</taxon>
        <taxon>Chloroflexia</taxon>
        <taxon>Chloroflexales</taxon>
        <taxon>Roseiflexineae</taxon>
        <taxon>Roseiflexaceae</taxon>
        <taxon>Roseiflexus</taxon>
    </lineage>
</organism>
<keyword evidence="14" id="KW-1185">Reference proteome</keyword>
<dbReference type="InterPro" id="IPR015424">
    <property type="entry name" value="PyrdxlP-dep_Trfase"/>
</dbReference>
<dbReference type="FunFam" id="3.90.1150.10:FF:000006">
    <property type="entry name" value="Phosphoserine aminotransferase"/>
    <property type="match status" value="1"/>
</dbReference>
<evidence type="ECO:0000256" key="8">
    <source>
        <dbReference type="ARBA" id="ARBA00023299"/>
    </source>
</evidence>
<dbReference type="OrthoDB" id="9809412at2"/>
<dbReference type="HAMAP" id="MF_00160">
    <property type="entry name" value="SerC_aminotrans_5"/>
    <property type="match status" value="1"/>
</dbReference>
<dbReference type="CDD" id="cd00611">
    <property type="entry name" value="PSAT_like"/>
    <property type="match status" value="1"/>
</dbReference>
<evidence type="ECO:0000256" key="11">
    <source>
        <dbReference type="HAMAP-Rule" id="MF_00160"/>
    </source>
</evidence>
<dbReference type="HOGENOM" id="CLU_034866_0_2_0"/>
<dbReference type="PANTHER" id="PTHR43247:SF1">
    <property type="entry name" value="PHOSPHOSERINE AMINOTRANSFERASE"/>
    <property type="match status" value="1"/>
</dbReference>
<reference evidence="13 14" key="1">
    <citation type="submission" date="2007-08" db="EMBL/GenBank/DDBJ databases">
        <title>Complete sequence of Roseiflexus castenholzii DSM 13941.</title>
        <authorList>
            <consortium name="US DOE Joint Genome Institute"/>
            <person name="Copeland A."/>
            <person name="Lucas S."/>
            <person name="Lapidus A."/>
            <person name="Barry K."/>
            <person name="Glavina del Rio T."/>
            <person name="Dalin E."/>
            <person name="Tice H."/>
            <person name="Pitluck S."/>
            <person name="Thompson L.S."/>
            <person name="Brettin T."/>
            <person name="Bruce D."/>
            <person name="Detter J.C."/>
            <person name="Han C."/>
            <person name="Tapia R."/>
            <person name="Schmutz J."/>
            <person name="Larimer F."/>
            <person name="Land M."/>
            <person name="Hauser L."/>
            <person name="Kyrpides N."/>
            <person name="Mikhailova N."/>
            <person name="Bryant D.A."/>
            <person name="Hanada S."/>
            <person name="Tsukatani Y."/>
            <person name="Richardson P."/>
        </authorList>
    </citation>
    <scope>NUCLEOTIDE SEQUENCE [LARGE SCALE GENOMIC DNA]</scope>
    <source>
        <strain evidence="14">DSM 13941 / HLO8</strain>
    </source>
</reference>
<dbReference type="PANTHER" id="PTHR43247">
    <property type="entry name" value="PHOSPHOSERINE AMINOTRANSFERASE"/>
    <property type="match status" value="1"/>
</dbReference>
<dbReference type="EC" id="2.6.1.52" evidence="11"/>
<comment type="similarity">
    <text evidence="3 11">Belongs to the class-V pyridoxal-phosphate-dependent aminotransferase family. SerC subfamily.</text>
</comment>
<feature type="binding site" evidence="11">
    <location>
        <position position="42"/>
    </location>
    <ligand>
        <name>L-glutamate</name>
        <dbReference type="ChEBI" id="CHEBI:29985"/>
    </ligand>
</feature>
<feature type="binding site" evidence="11">
    <location>
        <begin position="76"/>
        <end position="77"/>
    </location>
    <ligand>
        <name>pyridoxal 5'-phosphate</name>
        <dbReference type="ChEBI" id="CHEBI:597326"/>
    </ligand>
</feature>
<feature type="binding site" evidence="11">
    <location>
        <position position="152"/>
    </location>
    <ligand>
        <name>pyridoxal 5'-phosphate</name>
        <dbReference type="ChEBI" id="CHEBI:597326"/>
    </ligand>
</feature>
<dbReference type="RefSeq" id="WP_012121837.1">
    <property type="nucleotide sequence ID" value="NC_009767.1"/>
</dbReference>
<dbReference type="InterPro" id="IPR022278">
    <property type="entry name" value="Pser_aminoTfrase"/>
</dbReference>
<feature type="modified residue" description="N6-(pyridoxal phosphate)lysine" evidence="11">
    <location>
        <position position="196"/>
    </location>
</feature>
<sequence>MSAIYNFNAGPAILPAPVLERAQRELRDYQGRGMSILEMSHRSPEYEAINTEAAERLKRLLGVGEEYHVLFLQGGASMQFAMLPLNFLPPGASADYILTGAWAEKAFEEAGRVGQARVAASTAETGYRNIPLQADLVLDPHAAYVHITSNETIQGVQWHTWPAVGDTPLVADMSSDILSRPLETQRFALIYAGAQKNLGPAGVTIVVIRDDFLRRASSNLPVMLRYATHAKNRSLYNTPPVFAVYMVNLVLAWIDEQGGLAAIAERNRRKAATLYRVIDESSGFYRGYAAPEHRSLMNVTFRLPDETLEKRFVAEATAQGMAGLAGHRSVGGIRASIYNAMGQDGCDALAAFMTDFMRRNG</sequence>
<dbReference type="NCBIfam" id="NF003764">
    <property type="entry name" value="PRK05355.1"/>
    <property type="match status" value="1"/>
</dbReference>
<evidence type="ECO:0000256" key="6">
    <source>
        <dbReference type="ARBA" id="ARBA00022679"/>
    </source>
</evidence>
<dbReference type="InterPro" id="IPR000192">
    <property type="entry name" value="Aminotrans_V_dom"/>
</dbReference>
<accession>A7NPB7</accession>
<evidence type="ECO:0000259" key="12">
    <source>
        <dbReference type="Pfam" id="PF00266"/>
    </source>
</evidence>
<feature type="binding site" evidence="11">
    <location>
        <position position="172"/>
    </location>
    <ligand>
        <name>pyridoxal 5'-phosphate</name>
        <dbReference type="ChEBI" id="CHEBI:597326"/>
    </ligand>
</feature>
<comment type="pathway">
    <text evidence="2 11">Amino-acid biosynthesis; L-serine biosynthesis; L-serine from 3-phospho-D-glycerate: step 2/3.</text>
</comment>
<dbReference type="Gene3D" id="3.90.1150.10">
    <property type="entry name" value="Aspartate Aminotransferase, domain 1"/>
    <property type="match status" value="1"/>
</dbReference>
<comment type="function">
    <text evidence="1 11">Catalyzes the reversible conversion of 3-phosphohydroxypyruvate to phosphoserine and of 3-hydroxy-2-oxo-4-phosphonooxybutanoate to phosphohydroxythreonine.</text>
</comment>
<dbReference type="InterPro" id="IPR015421">
    <property type="entry name" value="PyrdxlP-dep_Trfase_major"/>
</dbReference>
<dbReference type="Gene3D" id="3.40.640.10">
    <property type="entry name" value="Type I PLP-dependent aspartate aminotransferase-like (Major domain)"/>
    <property type="match status" value="1"/>
</dbReference>
<dbReference type="NCBIfam" id="TIGR01364">
    <property type="entry name" value="serC_1"/>
    <property type="match status" value="1"/>
</dbReference>
<evidence type="ECO:0000256" key="3">
    <source>
        <dbReference type="ARBA" id="ARBA00006904"/>
    </source>
</evidence>
<feature type="binding site" evidence="11">
    <location>
        <begin position="237"/>
        <end position="238"/>
    </location>
    <ligand>
        <name>pyridoxal 5'-phosphate</name>
        <dbReference type="ChEBI" id="CHEBI:597326"/>
    </ligand>
</feature>
<dbReference type="Proteomes" id="UP000000263">
    <property type="component" value="Chromosome"/>
</dbReference>
<dbReference type="UniPathway" id="UPA00135">
    <property type="reaction ID" value="UER00197"/>
</dbReference>
<dbReference type="KEGG" id="rca:Rcas_3363"/>
<comment type="cofactor">
    <cofactor evidence="11">
        <name>pyridoxal 5'-phosphate</name>
        <dbReference type="ChEBI" id="CHEBI:597326"/>
    </cofactor>
    <text evidence="11">Binds 1 pyridoxal phosphate per subunit.</text>
</comment>
<comment type="catalytic activity">
    <reaction evidence="10 11">
        <text>O-phospho-L-serine + 2-oxoglutarate = 3-phosphooxypyruvate + L-glutamate</text>
        <dbReference type="Rhea" id="RHEA:14329"/>
        <dbReference type="ChEBI" id="CHEBI:16810"/>
        <dbReference type="ChEBI" id="CHEBI:18110"/>
        <dbReference type="ChEBI" id="CHEBI:29985"/>
        <dbReference type="ChEBI" id="CHEBI:57524"/>
        <dbReference type="EC" id="2.6.1.52"/>
    </reaction>
</comment>
<dbReference type="STRING" id="383372.Rcas_3363"/>
<dbReference type="GO" id="GO:0005737">
    <property type="term" value="C:cytoplasm"/>
    <property type="evidence" value="ECO:0007669"/>
    <property type="project" value="UniProtKB-SubCell"/>
</dbReference>
<comment type="pathway">
    <text evidence="11">Cofactor biosynthesis; pyridoxine 5'-phosphate biosynthesis; pyridoxine 5'-phosphate from D-erythrose 4-phosphate: step 3/5.</text>
</comment>
<gene>
    <name evidence="11" type="primary">serC</name>
    <name evidence="13" type="ordered locus">Rcas_3363</name>
</gene>
<keyword evidence="8 11" id="KW-0718">Serine biosynthesis</keyword>
<dbReference type="GO" id="GO:0006564">
    <property type="term" value="P:L-serine biosynthetic process"/>
    <property type="evidence" value="ECO:0007669"/>
    <property type="project" value="UniProtKB-UniRule"/>
</dbReference>
<evidence type="ECO:0000256" key="2">
    <source>
        <dbReference type="ARBA" id="ARBA00005099"/>
    </source>
</evidence>
<keyword evidence="6 11" id="KW-0808">Transferase</keyword>
<evidence type="ECO:0000256" key="4">
    <source>
        <dbReference type="ARBA" id="ARBA00022576"/>
    </source>
</evidence>
<dbReference type="PIRSF" id="PIRSF000525">
    <property type="entry name" value="SerC"/>
    <property type="match status" value="1"/>
</dbReference>
<keyword evidence="4 11" id="KW-0032">Aminotransferase</keyword>
<dbReference type="EMBL" id="CP000804">
    <property type="protein sequence ID" value="ABU59413.1"/>
    <property type="molecule type" value="Genomic_DNA"/>
</dbReference>
<dbReference type="eggNOG" id="COG1932">
    <property type="taxonomic scope" value="Bacteria"/>
</dbReference>
<comment type="catalytic activity">
    <reaction evidence="9 11">
        <text>4-(phosphooxy)-L-threonine + 2-oxoglutarate = (R)-3-hydroxy-2-oxo-4-phosphooxybutanoate + L-glutamate</text>
        <dbReference type="Rhea" id="RHEA:16573"/>
        <dbReference type="ChEBI" id="CHEBI:16810"/>
        <dbReference type="ChEBI" id="CHEBI:29985"/>
        <dbReference type="ChEBI" id="CHEBI:58452"/>
        <dbReference type="ChEBI" id="CHEBI:58538"/>
        <dbReference type="EC" id="2.6.1.52"/>
    </reaction>
</comment>
<keyword evidence="7 11" id="KW-0663">Pyridoxal phosphate</keyword>
<comment type="subcellular location">
    <subcellularLocation>
        <location evidence="11">Cytoplasm</location>
    </subcellularLocation>
</comment>
<comment type="caution">
    <text evidence="11">Lacks conserved residue(s) required for the propagation of feature annotation.</text>
</comment>
<evidence type="ECO:0000256" key="1">
    <source>
        <dbReference type="ARBA" id="ARBA00003483"/>
    </source>
</evidence>
<name>A7NPB7_ROSCS</name>
<evidence type="ECO:0000256" key="10">
    <source>
        <dbReference type="ARBA" id="ARBA00049007"/>
    </source>
</evidence>
<dbReference type="SUPFAM" id="SSF53383">
    <property type="entry name" value="PLP-dependent transferases"/>
    <property type="match status" value="1"/>
</dbReference>
<evidence type="ECO:0000256" key="9">
    <source>
        <dbReference type="ARBA" id="ARBA00047630"/>
    </source>
</evidence>
<keyword evidence="11" id="KW-0664">Pyridoxine biosynthesis</keyword>
<dbReference type="InterPro" id="IPR015422">
    <property type="entry name" value="PyrdxlP-dep_Trfase_small"/>
</dbReference>
<dbReference type="FunFam" id="3.40.640.10:FF:000010">
    <property type="entry name" value="Phosphoserine aminotransferase"/>
    <property type="match status" value="1"/>
</dbReference>
<feature type="binding site" evidence="11">
    <location>
        <position position="102"/>
    </location>
    <ligand>
        <name>pyridoxal 5'-phosphate</name>
        <dbReference type="ChEBI" id="CHEBI:597326"/>
    </ligand>
</feature>
<feature type="binding site" evidence="11">
    <location>
        <position position="195"/>
    </location>
    <ligand>
        <name>pyridoxal 5'-phosphate</name>
        <dbReference type="ChEBI" id="CHEBI:597326"/>
    </ligand>
</feature>
<evidence type="ECO:0000256" key="7">
    <source>
        <dbReference type="ARBA" id="ARBA00022898"/>
    </source>
</evidence>
<protein>
    <recommendedName>
        <fullName evidence="11">Phosphoserine aminotransferase</fullName>
        <ecNumber evidence="11">2.6.1.52</ecNumber>
    </recommendedName>
    <alternativeName>
        <fullName evidence="11">Phosphohydroxythreonine aminotransferase</fullName>
        <shortName evidence="11">PSAT</shortName>
    </alternativeName>
</protein>
<evidence type="ECO:0000313" key="13">
    <source>
        <dbReference type="EMBL" id="ABU59413.1"/>
    </source>
</evidence>
<dbReference type="GO" id="GO:0008615">
    <property type="term" value="P:pyridoxine biosynthetic process"/>
    <property type="evidence" value="ECO:0007669"/>
    <property type="project" value="UniProtKB-UniRule"/>
</dbReference>
<evidence type="ECO:0000313" key="14">
    <source>
        <dbReference type="Proteomes" id="UP000000263"/>
    </source>
</evidence>
<dbReference type="AlphaFoldDB" id="A7NPB7"/>